<dbReference type="PANTHER" id="PTHR31201:SF1">
    <property type="entry name" value="GLYCEROPHOSPHOCHOLINE ACYLTRANSFERASE 1"/>
    <property type="match status" value="1"/>
</dbReference>
<protein>
    <recommendedName>
        <fullName evidence="3">Glycerophosphocholine acyltransferase 1</fullName>
    </recommendedName>
</protein>
<evidence type="ECO:0000256" key="1">
    <source>
        <dbReference type="ARBA" id="ARBA00004141"/>
    </source>
</evidence>
<dbReference type="PANTHER" id="PTHR31201">
    <property type="entry name" value="OS01G0585100 PROTEIN"/>
    <property type="match status" value="1"/>
</dbReference>
<name>A0AA39NLR9_ARMTA</name>
<evidence type="ECO:0000256" key="11">
    <source>
        <dbReference type="ARBA" id="ARBA00023264"/>
    </source>
</evidence>
<dbReference type="GO" id="GO:0016746">
    <property type="term" value="F:acyltransferase activity"/>
    <property type="evidence" value="ECO:0007669"/>
    <property type="project" value="UniProtKB-KW"/>
</dbReference>
<sequence length="460" mass="52582">MSSRPPSPPLGKKYLTNSLERLQGVRDEMSDWSSAFTLLDTMETYFDSHVDLLQRKLQKHGDRLKLKAEETFKMRDISGDVLAENFEREFKNFKLKISTRMASLSNSWQSAKVVRTREKVSFFFGVMSLLFSALMFGLAPQWVHIAYTIQGCYLLPLRAYTYKKRDWHYFLFDFCYYATILNLVFIWFFPSSPALFVACYCISQGTLGSAVITWRNSLVFHDQDKVTSLFIHIYAPFTFTIIRHYYPNAEERFPALAELPHLDRMKAILFSGGLYVIWQLLYWKFVLVDRRAKIESGQRTTSFSFLLNEKRGIIGRALSSIPQGYREAVFMGGQLVYTVLTEVPAVFLLYDSSFWSGVYLILIFSVSVWNGGGFYIEVFGRKFERELEALRKELAETTARSGRSSPTSVSRTPSENGDTLSSSDTTPVLSSDISLPLDESSSESNGDSISLSSPQSKKTQ</sequence>
<keyword evidence="16" id="KW-1185">Reference proteome</keyword>
<feature type="transmembrane region" description="Helical" evidence="14">
    <location>
        <begin position="169"/>
        <end position="189"/>
    </location>
</feature>
<dbReference type="GeneID" id="85365674"/>
<feature type="transmembrane region" description="Helical" evidence="14">
    <location>
        <begin position="226"/>
        <end position="246"/>
    </location>
</feature>
<feature type="transmembrane region" description="Helical" evidence="14">
    <location>
        <begin position="356"/>
        <end position="376"/>
    </location>
</feature>
<evidence type="ECO:0000256" key="12">
    <source>
        <dbReference type="ARBA" id="ARBA00023315"/>
    </source>
</evidence>
<comment type="subcellular location">
    <subcellularLocation>
        <location evidence="1">Membrane</location>
        <topology evidence="1">Multi-pass membrane protein</topology>
    </subcellularLocation>
</comment>
<evidence type="ECO:0000313" key="16">
    <source>
        <dbReference type="Proteomes" id="UP001175211"/>
    </source>
</evidence>
<evidence type="ECO:0000256" key="7">
    <source>
        <dbReference type="ARBA" id="ARBA00022989"/>
    </source>
</evidence>
<keyword evidence="8" id="KW-0443">Lipid metabolism</keyword>
<evidence type="ECO:0000256" key="5">
    <source>
        <dbReference type="ARBA" id="ARBA00022679"/>
    </source>
</evidence>
<proteinExistence type="inferred from homology"/>
<evidence type="ECO:0000256" key="3">
    <source>
        <dbReference type="ARBA" id="ARBA00019082"/>
    </source>
</evidence>
<evidence type="ECO:0000256" key="9">
    <source>
        <dbReference type="ARBA" id="ARBA00023136"/>
    </source>
</evidence>
<gene>
    <name evidence="15" type="ORF">EV420DRAFT_438037</name>
</gene>
<keyword evidence="10" id="KW-0594">Phospholipid biosynthesis</keyword>
<keyword evidence="12" id="KW-0012">Acyltransferase</keyword>
<keyword evidence="4" id="KW-0444">Lipid biosynthesis</keyword>
<reference evidence="15" key="1">
    <citation type="submission" date="2023-06" db="EMBL/GenBank/DDBJ databases">
        <authorList>
            <consortium name="Lawrence Berkeley National Laboratory"/>
            <person name="Ahrendt S."/>
            <person name="Sahu N."/>
            <person name="Indic B."/>
            <person name="Wong-Bajracharya J."/>
            <person name="Merenyi Z."/>
            <person name="Ke H.-M."/>
            <person name="Monk M."/>
            <person name="Kocsube S."/>
            <person name="Drula E."/>
            <person name="Lipzen A."/>
            <person name="Balint B."/>
            <person name="Henrissat B."/>
            <person name="Andreopoulos B."/>
            <person name="Martin F.M."/>
            <person name="Harder C.B."/>
            <person name="Rigling D."/>
            <person name="Ford K.L."/>
            <person name="Foster G.D."/>
            <person name="Pangilinan J."/>
            <person name="Papanicolaou A."/>
            <person name="Barry K."/>
            <person name="LaButti K."/>
            <person name="Viragh M."/>
            <person name="Koriabine M."/>
            <person name="Yan M."/>
            <person name="Riley R."/>
            <person name="Champramary S."/>
            <person name="Plett K.L."/>
            <person name="Tsai I.J."/>
            <person name="Slot J."/>
            <person name="Sipos G."/>
            <person name="Plett J."/>
            <person name="Nagy L.G."/>
            <person name="Grigoriev I.V."/>
        </authorList>
    </citation>
    <scope>NUCLEOTIDE SEQUENCE</scope>
    <source>
        <strain evidence="15">CCBAS 213</strain>
    </source>
</reference>
<comment type="similarity">
    <text evidence="2">Belongs to the GPC1 family.</text>
</comment>
<feature type="transmembrane region" description="Helical" evidence="14">
    <location>
        <begin position="328"/>
        <end position="350"/>
    </location>
</feature>
<evidence type="ECO:0000256" key="10">
    <source>
        <dbReference type="ARBA" id="ARBA00023209"/>
    </source>
</evidence>
<feature type="compositionally biased region" description="Low complexity" evidence="13">
    <location>
        <begin position="396"/>
        <end position="414"/>
    </location>
</feature>
<evidence type="ECO:0000256" key="8">
    <source>
        <dbReference type="ARBA" id="ARBA00023098"/>
    </source>
</evidence>
<organism evidence="15 16">
    <name type="scientific">Armillaria tabescens</name>
    <name type="common">Ringless honey mushroom</name>
    <name type="synonym">Agaricus tabescens</name>
    <dbReference type="NCBI Taxonomy" id="1929756"/>
    <lineage>
        <taxon>Eukaryota</taxon>
        <taxon>Fungi</taxon>
        <taxon>Dikarya</taxon>
        <taxon>Basidiomycota</taxon>
        <taxon>Agaricomycotina</taxon>
        <taxon>Agaricomycetes</taxon>
        <taxon>Agaricomycetidae</taxon>
        <taxon>Agaricales</taxon>
        <taxon>Marasmiineae</taxon>
        <taxon>Physalacriaceae</taxon>
        <taxon>Desarmillaria</taxon>
    </lineage>
</organism>
<keyword evidence="6 14" id="KW-0812">Transmembrane</keyword>
<dbReference type="GO" id="GO:0006656">
    <property type="term" value="P:phosphatidylcholine biosynthetic process"/>
    <property type="evidence" value="ECO:0007669"/>
    <property type="project" value="TreeGrafter"/>
</dbReference>
<accession>A0AA39NLR9</accession>
<evidence type="ECO:0000313" key="15">
    <source>
        <dbReference type="EMBL" id="KAK0467977.1"/>
    </source>
</evidence>
<keyword evidence="5" id="KW-0808">Transferase</keyword>
<keyword evidence="9 14" id="KW-0472">Membrane</keyword>
<keyword evidence="7 14" id="KW-1133">Transmembrane helix</keyword>
<feature type="compositionally biased region" description="Low complexity" evidence="13">
    <location>
        <begin position="442"/>
        <end position="453"/>
    </location>
</feature>
<comment type="caution">
    <text evidence="15">The sequence shown here is derived from an EMBL/GenBank/DDBJ whole genome shotgun (WGS) entry which is preliminary data.</text>
</comment>
<feature type="transmembrane region" description="Helical" evidence="14">
    <location>
        <begin position="195"/>
        <end position="214"/>
    </location>
</feature>
<evidence type="ECO:0000256" key="4">
    <source>
        <dbReference type="ARBA" id="ARBA00022516"/>
    </source>
</evidence>
<dbReference type="Pfam" id="PF10998">
    <property type="entry name" value="DUF2838"/>
    <property type="match status" value="1"/>
</dbReference>
<feature type="region of interest" description="Disordered" evidence="13">
    <location>
        <begin position="396"/>
        <end position="460"/>
    </location>
</feature>
<evidence type="ECO:0000256" key="2">
    <source>
        <dbReference type="ARBA" id="ARBA00006675"/>
    </source>
</evidence>
<keyword evidence="11" id="KW-1208">Phospholipid metabolism</keyword>
<dbReference type="GO" id="GO:0016020">
    <property type="term" value="C:membrane"/>
    <property type="evidence" value="ECO:0007669"/>
    <property type="project" value="UniProtKB-SubCell"/>
</dbReference>
<dbReference type="InterPro" id="IPR021261">
    <property type="entry name" value="GPCAT"/>
</dbReference>
<dbReference type="Proteomes" id="UP001175211">
    <property type="component" value="Unassembled WGS sequence"/>
</dbReference>
<dbReference type="RefSeq" id="XP_060338252.1">
    <property type="nucleotide sequence ID" value="XM_060482126.1"/>
</dbReference>
<feature type="transmembrane region" description="Helical" evidence="14">
    <location>
        <begin position="120"/>
        <end position="139"/>
    </location>
</feature>
<feature type="compositionally biased region" description="Polar residues" evidence="13">
    <location>
        <begin position="415"/>
        <end position="433"/>
    </location>
</feature>
<evidence type="ECO:0000256" key="13">
    <source>
        <dbReference type="SAM" id="MobiDB-lite"/>
    </source>
</evidence>
<dbReference type="EMBL" id="JAUEPS010000002">
    <property type="protein sequence ID" value="KAK0467977.1"/>
    <property type="molecule type" value="Genomic_DNA"/>
</dbReference>
<dbReference type="AlphaFoldDB" id="A0AA39NLR9"/>
<evidence type="ECO:0000256" key="6">
    <source>
        <dbReference type="ARBA" id="ARBA00022692"/>
    </source>
</evidence>
<evidence type="ECO:0000256" key="14">
    <source>
        <dbReference type="SAM" id="Phobius"/>
    </source>
</evidence>
<feature type="transmembrane region" description="Helical" evidence="14">
    <location>
        <begin position="266"/>
        <end position="283"/>
    </location>
</feature>